<dbReference type="Proteomes" id="UP000663860">
    <property type="component" value="Unassembled WGS sequence"/>
</dbReference>
<evidence type="ECO:0000313" key="2">
    <source>
        <dbReference type="EMBL" id="CAF3965684.1"/>
    </source>
</evidence>
<dbReference type="EMBL" id="CAJNOE010000556">
    <property type="protein sequence ID" value="CAF1269170.1"/>
    <property type="molecule type" value="Genomic_DNA"/>
</dbReference>
<evidence type="ECO:0000313" key="1">
    <source>
        <dbReference type="EMBL" id="CAF1269170.1"/>
    </source>
</evidence>
<gene>
    <name evidence="1" type="ORF">IZO911_LOCUS32327</name>
    <name evidence="2" type="ORF">KXQ929_LOCUS26466</name>
</gene>
<reference evidence="1" key="1">
    <citation type="submission" date="2021-02" db="EMBL/GenBank/DDBJ databases">
        <authorList>
            <person name="Nowell W R."/>
        </authorList>
    </citation>
    <scope>NUCLEOTIDE SEQUENCE</scope>
</reference>
<protein>
    <submittedName>
        <fullName evidence="1">Uncharacterized protein</fullName>
    </submittedName>
</protein>
<sequence>MFLLKKKIKSTDEIPNQNVTLSDDLSASTNIAEENFNVDHDGKKYVCNAKRLCETSQSIIMYDTTMDANAKFIVNKALNKLTLSAAATDEEVSQMLNNNEHIAVEHYINHTKELTQSSAVVDLKELLQMYPQIVIDLIKGDVNQFATKLDRELKEKDNKVSTVTSVKDVVWKHETINEKTVTIVKCLQKSSDEGVFRVNLTFTTMHVDLTTWRCTFIKGISGKQVLGVRDIQLLLRP</sequence>
<evidence type="ECO:0000313" key="3">
    <source>
        <dbReference type="Proteomes" id="UP000663860"/>
    </source>
</evidence>
<name>A0A815BEQ1_9BILA</name>
<dbReference type="EMBL" id="CAJOBB010002400">
    <property type="protein sequence ID" value="CAF3965684.1"/>
    <property type="molecule type" value="Genomic_DNA"/>
</dbReference>
<dbReference type="Proteomes" id="UP000663868">
    <property type="component" value="Unassembled WGS sequence"/>
</dbReference>
<proteinExistence type="predicted"/>
<accession>A0A815BEQ1</accession>
<dbReference type="AlphaFoldDB" id="A0A815BEQ1"/>
<organism evidence="1 3">
    <name type="scientific">Adineta steineri</name>
    <dbReference type="NCBI Taxonomy" id="433720"/>
    <lineage>
        <taxon>Eukaryota</taxon>
        <taxon>Metazoa</taxon>
        <taxon>Spiralia</taxon>
        <taxon>Gnathifera</taxon>
        <taxon>Rotifera</taxon>
        <taxon>Eurotatoria</taxon>
        <taxon>Bdelloidea</taxon>
        <taxon>Adinetida</taxon>
        <taxon>Adinetidae</taxon>
        <taxon>Adineta</taxon>
    </lineage>
</organism>
<comment type="caution">
    <text evidence="1">The sequence shown here is derived from an EMBL/GenBank/DDBJ whole genome shotgun (WGS) entry which is preliminary data.</text>
</comment>